<feature type="transmembrane region" description="Helical" evidence="1">
    <location>
        <begin position="12"/>
        <end position="33"/>
    </location>
</feature>
<keyword evidence="1" id="KW-0812">Transmembrane</keyword>
<accession>A0ABP0L4X0</accession>
<comment type="caution">
    <text evidence="2">The sequence shown here is derived from an EMBL/GenBank/DDBJ whole genome shotgun (WGS) entry which is preliminary data.</text>
</comment>
<dbReference type="Proteomes" id="UP001642484">
    <property type="component" value="Unassembled WGS sequence"/>
</dbReference>
<keyword evidence="3" id="KW-1185">Reference proteome</keyword>
<keyword evidence="1" id="KW-0472">Membrane</keyword>
<evidence type="ECO:0000313" key="3">
    <source>
        <dbReference type="Proteomes" id="UP001642484"/>
    </source>
</evidence>
<name>A0ABP0L4X0_9DINO</name>
<sequence>MLAKCRCGLRTCGALLLLFGIIGTIVGMVNVFATETGDSAVLGVKAQALSKEADHIAFAKDMHIPHRACLALIGTQNHLEEITMRVQHLNKMQNFKFDHRYLVFDTRGVQVSPQMQSIADELVRENSVDTWTTVDYSPSYKLSVNRTAEWNDSIATRQSSGHGVSFDDAQTDDVQLAFYFAIDKCAAHGSPYVAIFQLDQILYSAPNVSWVEDAIDVLERNQDLVLVSPAFPGFESRKLRQRPTTRPIAKANSGQLYGSVEAEDTTCQHPYTLPGRAILLSTKRYRKLPPRNSVKEHRCGGQLVRGKPCRSIPYVRSCGGMRTWEAALECVICNGERLQQASLMLCTDPVAHGRLENSQGSLKDWHRAWSQHAPLTSVRHDLSKLRADIASIERGQYPAMMGPEYHGVSDFLILAG</sequence>
<evidence type="ECO:0000313" key="2">
    <source>
        <dbReference type="EMBL" id="CAK9034140.1"/>
    </source>
</evidence>
<proteinExistence type="predicted"/>
<keyword evidence="1" id="KW-1133">Transmembrane helix</keyword>
<reference evidence="2 3" key="1">
    <citation type="submission" date="2024-02" db="EMBL/GenBank/DDBJ databases">
        <authorList>
            <person name="Chen Y."/>
            <person name="Shah S."/>
            <person name="Dougan E. K."/>
            <person name="Thang M."/>
            <person name="Chan C."/>
        </authorList>
    </citation>
    <scope>NUCLEOTIDE SEQUENCE [LARGE SCALE GENOMIC DNA]</scope>
</reference>
<evidence type="ECO:0000256" key="1">
    <source>
        <dbReference type="SAM" id="Phobius"/>
    </source>
</evidence>
<dbReference type="EMBL" id="CAXAMN010011113">
    <property type="protein sequence ID" value="CAK9034140.1"/>
    <property type="molecule type" value="Genomic_DNA"/>
</dbReference>
<protein>
    <submittedName>
        <fullName evidence="2">Uncharacterized protein</fullName>
    </submittedName>
</protein>
<organism evidence="2 3">
    <name type="scientific">Durusdinium trenchii</name>
    <dbReference type="NCBI Taxonomy" id="1381693"/>
    <lineage>
        <taxon>Eukaryota</taxon>
        <taxon>Sar</taxon>
        <taxon>Alveolata</taxon>
        <taxon>Dinophyceae</taxon>
        <taxon>Suessiales</taxon>
        <taxon>Symbiodiniaceae</taxon>
        <taxon>Durusdinium</taxon>
    </lineage>
</organism>
<gene>
    <name evidence="2" type="ORF">CCMP2556_LOCUS19350</name>
</gene>